<comment type="function">
    <text evidence="5">Cell division inhibitor that blocks the formation of polar Z ring septums. Rapidly oscillates between the poles of the cell to destabilize FtsZ filaments that have formed before they mature into polar Z rings. Prevents FtsZ polymerization.</text>
</comment>
<dbReference type="EMBL" id="AJTX02000004">
    <property type="protein sequence ID" value="KKJ00610.1"/>
    <property type="molecule type" value="Genomic_DNA"/>
</dbReference>
<dbReference type="GO" id="GO:1901891">
    <property type="term" value="P:regulation of cell septum assembly"/>
    <property type="evidence" value="ECO:0007669"/>
    <property type="project" value="InterPro"/>
</dbReference>
<dbReference type="Proteomes" id="UP000034681">
    <property type="component" value="Unassembled WGS sequence"/>
</dbReference>
<evidence type="ECO:0000313" key="8">
    <source>
        <dbReference type="Proteomes" id="UP000034681"/>
    </source>
</evidence>
<dbReference type="STRING" id="317619.GCA_000332315_01232"/>
<name>A0A0M2PWQ4_PROHO</name>
<dbReference type="AlphaFoldDB" id="A0A0M2PWQ4"/>
<keyword evidence="1 5" id="KW-0132">Cell division</keyword>
<dbReference type="InterPro" id="IPR036145">
    <property type="entry name" value="MinC_C_sf"/>
</dbReference>
<evidence type="ECO:0000256" key="5">
    <source>
        <dbReference type="HAMAP-Rule" id="MF_00267"/>
    </source>
</evidence>
<dbReference type="eggNOG" id="COG0850">
    <property type="taxonomic scope" value="Bacteria"/>
</dbReference>
<evidence type="ECO:0000256" key="1">
    <source>
        <dbReference type="ARBA" id="ARBA00022618"/>
    </source>
</evidence>
<comment type="caution">
    <text evidence="7">The sequence shown here is derived from an EMBL/GenBank/DDBJ whole genome shotgun (WGS) entry which is preliminary data.</text>
</comment>
<dbReference type="Gene3D" id="2.160.20.70">
    <property type="match status" value="1"/>
</dbReference>
<evidence type="ECO:0000256" key="4">
    <source>
        <dbReference type="ARBA" id="ARBA00046874"/>
    </source>
</evidence>
<evidence type="ECO:0000256" key="2">
    <source>
        <dbReference type="ARBA" id="ARBA00023210"/>
    </source>
</evidence>
<proteinExistence type="inferred from homology"/>
<accession>A0A0M2PWQ4</accession>
<organism evidence="7 8">
    <name type="scientific">Prochlorothrix hollandica PCC 9006 = CALU 1027</name>
    <dbReference type="NCBI Taxonomy" id="317619"/>
    <lineage>
        <taxon>Bacteria</taxon>
        <taxon>Bacillati</taxon>
        <taxon>Cyanobacteriota</taxon>
        <taxon>Cyanophyceae</taxon>
        <taxon>Prochlorotrichales</taxon>
        <taxon>Prochlorotrichaceae</taxon>
        <taxon>Prochlorothrix</taxon>
    </lineage>
</organism>
<dbReference type="OrthoDB" id="9790810at2"/>
<dbReference type="InterPro" id="IPR013033">
    <property type="entry name" value="MinC"/>
</dbReference>
<keyword evidence="2 5" id="KW-0717">Septation</keyword>
<dbReference type="PANTHER" id="PTHR34108:SF1">
    <property type="entry name" value="SEPTUM SITE-DETERMINING PROTEIN MINC"/>
    <property type="match status" value="1"/>
</dbReference>
<evidence type="ECO:0000256" key="3">
    <source>
        <dbReference type="ARBA" id="ARBA00023306"/>
    </source>
</evidence>
<dbReference type="InterPro" id="IPR016098">
    <property type="entry name" value="CAP/MinC_C"/>
</dbReference>
<dbReference type="HAMAP" id="MF_00267">
    <property type="entry name" value="MinC"/>
    <property type="match status" value="1"/>
</dbReference>
<comment type="similarity">
    <text evidence="5">Belongs to the MinC family.</text>
</comment>
<evidence type="ECO:0000259" key="6">
    <source>
        <dbReference type="Pfam" id="PF03775"/>
    </source>
</evidence>
<reference evidence="7" key="1">
    <citation type="submission" date="2012-04" db="EMBL/GenBank/DDBJ databases">
        <authorList>
            <person name="Borisov I.G."/>
            <person name="Ivanikova N.V."/>
            <person name="Pinevich A.V."/>
        </authorList>
    </citation>
    <scope>NUCLEOTIDE SEQUENCE [LARGE SCALE GENOMIC DNA]</scope>
    <source>
        <strain evidence="7">CALU 1027</strain>
    </source>
</reference>
<gene>
    <name evidence="5" type="primary">minC</name>
    <name evidence="7" type="ORF">PROH_12205</name>
</gene>
<dbReference type="SUPFAM" id="SSF63848">
    <property type="entry name" value="Cell-division inhibitor MinC, C-terminal domain"/>
    <property type="match status" value="1"/>
</dbReference>
<keyword evidence="3 5" id="KW-0131">Cell cycle</keyword>
<dbReference type="PANTHER" id="PTHR34108">
    <property type="entry name" value="SEPTUM SITE-DETERMINING PROTEIN MINC"/>
    <property type="match status" value="1"/>
</dbReference>
<comment type="subunit">
    <text evidence="4 5">Interacts with MinD and FtsZ.</text>
</comment>
<dbReference type="GO" id="GO:0000902">
    <property type="term" value="P:cell morphogenesis"/>
    <property type="evidence" value="ECO:0007669"/>
    <property type="project" value="InterPro"/>
</dbReference>
<protein>
    <recommendedName>
        <fullName evidence="5">Probable septum site-determining protein MinC</fullName>
    </recommendedName>
</protein>
<keyword evidence="8" id="KW-1185">Reference proteome</keyword>
<feature type="domain" description="Septum formation inhibitor MinC C-terminal" evidence="6">
    <location>
        <begin position="141"/>
        <end position="233"/>
    </location>
</feature>
<dbReference type="InterPro" id="IPR005526">
    <property type="entry name" value="Septum_form_inhib_MinC_C"/>
</dbReference>
<dbReference type="GO" id="GO:0000917">
    <property type="term" value="P:division septum assembly"/>
    <property type="evidence" value="ECO:0007669"/>
    <property type="project" value="UniProtKB-KW"/>
</dbReference>
<dbReference type="NCBIfam" id="NF001778">
    <property type="entry name" value="PRK00513.2-4"/>
    <property type="match status" value="1"/>
</dbReference>
<evidence type="ECO:0000313" key="7">
    <source>
        <dbReference type="EMBL" id="KKJ00610.1"/>
    </source>
</evidence>
<sequence length="247" mass="27372">MEGVELPPEQQVQLQRSGDSLRVILPPDRDLSNSDIPPEVIWEEMWQPLQQRLKGGERFGQGKQRVDLVAQSRLLDGRQLQELADRLGEYDLHIQRVYTNRRQTAVAAVSAGYSVEQELLPHLLATKPDTEATPWAEPLYLQTTLRSGVEIRHPGTVIVLGDVNPGSSIVAEGDVLVWGRLRGMIHAGSGGNDRCLVMALRLEPPQVRIADKVARLPETPPQDLGPEVAYVTPTGIRITAAHDFVRP</sequence>
<dbReference type="Pfam" id="PF03775">
    <property type="entry name" value="MinC_C"/>
    <property type="match status" value="1"/>
</dbReference>